<reference evidence="3" key="1">
    <citation type="submission" date="2023-03" db="EMBL/GenBank/DDBJ databases">
        <title>Mating type loci evolution in Malassezia.</title>
        <authorList>
            <person name="Coelho M.A."/>
        </authorList>
    </citation>
    <scope>NUCLEOTIDE SEQUENCE</scope>
    <source>
        <strain evidence="3">CBS 14135</strain>
    </source>
</reference>
<dbReference type="PANTHER" id="PTHR47339">
    <property type="entry name" value="CELL DIVISION CONTROL PROTEIN 24"/>
    <property type="match status" value="1"/>
</dbReference>
<evidence type="ECO:0000313" key="3">
    <source>
        <dbReference type="EMBL" id="WFC94243.1"/>
    </source>
</evidence>
<gene>
    <name evidence="3" type="primary">CDC24</name>
    <name evidence="3" type="ORF">MBRA1_000870</name>
</gene>
<dbReference type="SUPFAM" id="SSF50729">
    <property type="entry name" value="PH domain-like"/>
    <property type="match status" value="1"/>
</dbReference>
<dbReference type="PROSITE" id="PS50010">
    <property type="entry name" value="DH_2"/>
    <property type="match status" value="1"/>
</dbReference>
<dbReference type="SUPFAM" id="SSF54277">
    <property type="entry name" value="CAD &amp; PB1 domains"/>
    <property type="match status" value="1"/>
</dbReference>
<feature type="domain" description="DH" evidence="2">
    <location>
        <begin position="223"/>
        <end position="404"/>
    </location>
</feature>
<dbReference type="GO" id="GO:0000935">
    <property type="term" value="C:division septum"/>
    <property type="evidence" value="ECO:0007669"/>
    <property type="project" value="TreeGrafter"/>
</dbReference>
<protein>
    <submittedName>
        <fullName evidence="3">Guanine nucleotide exchange factor for Cdc42p</fullName>
    </submittedName>
</protein>
<evidence type="ECO:0000313" key="4">
    <source>
        <dbReference type="Proteomes" id="UP001216638"/>
    </source>
</evidence>
<accession>A0AAF0DQS4</accession>
<feature type="compositionally biased region" description="Low complexity" evidence="1">
    <location>
        <begin position="749"/>
        <end position="758"/>
    </location>
</feature>
<dbReference type="CDD" id="cd13246">
    <property type="entry name" value="PH_Scd1"/>
    <property type="match status" value="1"/>
</dbReference>
<feature type="compositionally biased region" description="Polar residues" evidence="1">
    <location>
        <begin position="892"/>
        <end position="907"/>
    </location>
</feature>
<dbReference type="Proteomes" id="UP001216638">
    <property type="component" value="Chromosome 1"/>
</dbReference>
<dbReference type="InterPro" id="IPR033511">
    <property type="entry name" value="Cdc24/Scd1_PH_dom"/>
</dbReference>
<evidence type="ECO:0000256" key="1">
    <source>
        <dbReference type="SAM" id="MobiDB-lite"/>
    </source>
</evidence>
<dbReference type="InterPro" id="IPR001849">
    <property type="entry name" value="PH_domain"/>
</dbReference>
<dbReference type="InterPro" id="IPR010481">
    <property type="entry name" value="Cdc24/Scd1_N"/>
</dbReference>
<dbReference type="SUPFAM" id="SSF48065">
    <property type="entry name" value="DBL homology domain (DH-domain)"/>
    <property type="match status" value="1"/>
</dbReference>
<dbReference type="Gene3D" id="2.30.29.30">
    <property type="entry name" value="Pleckstrin-homology domain (PH domain)/Phosphotyrosine-binding domain (PTB)"/>
    <property type="match status" value="1"/>
</dbReference>
<dbReference type="Gene3D" id="1.20.900.10">
    <property type="entry name" value="Dbl homology (DH) domain"/>
    <property type="match status" value="1"/>
</dbReference>
<evidence type="ECO:0000259" key="2">
    <source>
        <dbReference type="PROSITE" id="PS50010"/>
    </source>
</evidence>
<sequence>MPRPGVGVATGLPPLVTMGGAADGSAGASAHGVRTTPTAPVPANTLMNKQASPGSGLYQSCVSLRERLWCVPGFGPEFLEPSAALAASIADTRHTGTHPVQFDPVTHLWQCFRLGTPLCKLYNQLSPRVAEIPLTVDTNLSNANACKALVMRFLIALKERLGWDPDDTFTVSQLYLNDTNGFVRVIRTVNKLLDLLAEHHLLMSVAPSPRRASADFLEAPADQRMHIVRELLESERKYVHDLEIMQSFATGLYQSGLLSADIIYLIFGNLNQLVDVQRRFLICVEDNARRPPAEQRFGGIFCDMEDDFSVYEPFCANYAQALDVISAEASALSRAKLLPATQNWYLDPSYELPTFMIKPVQRICKYPLLLEQLMKNTTRDTPCYDELANALPVIRRITDKVNETSRQQENIQAVKDLEARVEDWKGHSLRSFGNLLLSDVFLVSKGESEREFQVYLFEKILLCCKDTGAASNANQLSSGSSRGRSKSHALLKQRQNSFSGSSAKKEARSPLQLKGRIFMNNIVGINATGRAGGFPDHPVGTYALQVWWRGEFEVESFSLKCKNDEQLRLWQGALQKLLDDLALRRQQSLSQATTPTTSHSPQPLHLNLTSSHFARSNARGAAFMQVTTPVVGTPGGDYGMPRRLGQREPSQSSQRSDEDLPTDLPSGFMTPTIPQPPARSYTETDAMAMLEGRVPLDERAKPIHESWAGYTPRDPREDAYASGIVASPKSIVPQGKATVPAPSAPPSARPSVSGPSGPMGASTVPPVAQASVLARSASTTPLPRIKKIPAQLVLPPDSLEHDMLGMNISSVPVQRMGMANGRSASIPSHPGLLPMQRTSSDGAVARAVPLDEPSTPASVSPVGGWNPYFPSIPTGPPSASASATDNARPGGSSRTNSFSLHSSPATRRTSESSVVGPSSSRNSFPTAPNGVDPCTVPSTPATPRSPLLSAPVQVRVQHGEAKSQVLLLDTDSFPALYEQVLERVKPFRASPTGVPNGGAAQLRMYYVDEDGDRVLMLDDEDLTMALDDSRARRRNHLDVIVE</sequence>
<dbReference type="InterPro" id="IPR011993">
    <property type="entry name" value="PH-like_dom_sf"/>
</dbReference>
<dbReference type="PANTHER" id="PTHR47339:SF1">
    <property type="entry name" value="CELL DIVISION CONTROL PROTEIN 24"/>
    <property type="match status" value="1"/>
</dbReference>
<dbReference type="AlphaFoldDB" id="A0AAF0DQS4"/>
<dbReference type="Pfam" id="PF00621">
    <property type="entry name" value="RhoGEF"/>
    <property type="match status" value="1"/>
</dbReference>
<dbReference type="Pfam" id="PF15411">
    <property type="entry name" value="PH_10"/>
    <property type="match status" value="1"/>
</dbReference>
<dbReference type="CDD" id="cd05992">
    <property type="entry name" value="PB1"/>
    <property type="match status" value="1"/>
</dbReference>
<dbReference type="SMART" id="SM00233">
    <property type="entry name" value="PH"/>
    <property type="match status" value="1"/>
</dbReference>
<dbReference type="EMBL" id="CP119951">
    <property type="protein sequence ID" value="WFC94243.1"/>
    <property type="molecule type" value="Genomic_DNA"/>
</dbReference>
<dbReference type="CDD" id="cd00014">
    <property type="entry name" value="CH_SF"/>
    <property type="match status" value="1"/>
</dbReference>
<dbReference type="GO" id="GO:0043332">
    <property type="term" value="C:mating projection tip"/>
    <property type="evidence" value="ECO:0007669"/>
    <property type="project" value="TreeGrafter"/>
</dbReference>
<dbReference type="InterPro" id="IPR035899">
    <property type="entry name" value="DBL_dom_sf"/>
</dbReference>
<dbReference type="Pfam" id="PF06395">
    <property type="entry name" value="CDC24"/>
    <property type="match status" value="1"/>
</dbReference>
<dbReference type="GO" id="GO:0031106">
    <property type="term" value="P:septin ring organization"/>
    <property type="evidence" value="ECO:0007669"/>
    <property type="project" value="TreeGrafter"/>
</dbReference>
<name>A0AAF0DQS4_9BASI</name>
<dbReference type="InterPro" id="IPR053026">
    <property type="entry name" value="CDC42_GEF"/>
</dbReference>
<dbReference type="GO" id="GO:0005634">
    <property type="term" value="C:nucleus"/>
    <property type="evidence" value="ECO:0007669"/>
    <property type="project" value="TreeGrafter"/>
</dbReference>
<dbReference type="CDD" id="cd00160">
    <property type="entry name" value="RhoGEF"/>
    <property type="match status" value="1"/>
</dbReference>
<organism evidence="3 4">
    <name type="scientific">Malassezia brasiliensis</name>
    <dbReference type="NCBI Taxonomy" id="1821822"/>
    <lineage>
        <taxon>Eukaryota</taxon>
        <taxon>Fungi</taxon>
        <taxon>Dikarya</taxon>
        <taxon>Basidiomycota</taxon>
        <taxon>Ustilaginomycotina</taxon>
        <taxon>Malasseziomycetes</taxon>
        <taxon>Malasseziales</taxon>
        <taxon>Malasseziaceae</taxon>
        <taxon>Malassezia</taxon>
    </lineage>
</organism>
<dbReference type="InterPro" id="IPR000219">
    <property type="entry name" value="DH_dom"/>
</dbReference>
<feature type="compositionally biased region" description="Low complexity" evidence="1">
    <location>
        <begin position="23"/>
        <end position="32"/>
    </location>
</feature>
<feature type="compositionally biased region" description="Low complexity" evidence="1">
    <location>
        <begin position="911"/>
        <end position="923"/>
    </location>
</feature>
<proteinExistence type="predicted"/>
<dbReference type="Gene3D" id="1.10.418.10">
    <property type="entry name" value="Calponin-like domain"/>
    <property type="match status" value="1"/>
</dbReference>
<feature type="region of interest" description="Disordered" evidence="1">
    <location>
        <begin position="23"/>
        <end position="49"/>
    </location>
</feature>
<dbReference type="GO" id="GO:0005085">
    <property type="term" value="F:guanyl-nucleotide exchange factor activity"/>
    <property type="evidence" value="ECO:0007669"/>
    <property type="project" value="InterPro"/>
</dbReference>
<feature type="region of interest" description="Disordered" evidence="1">
    <location>
        <begin position="820"/>
        <end position="842"/>
    </location>
</feature>
<dbReference type="SMART" id="SM00325">
    <property type="entry name" value="RhoGEF"/>
    <property type="match status" value="1"/>
</dbReference>
<feature type="region of interest" description="Disordered" evidence="1">
    <location>
        <begin position="629"/>
        <end position="679"/>
    </location>
</feature>
<keyword evidence="4" id="KW-1185">Reference proteome</keyword>
<feature type="region of interest" description="Disordered" evidence="1">
    <location>
        <begin position="870"/>
        <end position="946"/>
    </location>
</feature>
<dbReference type="InterPro" id="IPR036872">
    <property type="entry name" value="CH_dom_sf"/>
</dbReference>
<feature type="region of interest" description="Disordered" evidence="1">
    <location>
        <begin position="731"/>
        <end position="764"/>
    </location>
</feature>
<dbReference type="GO" id="GO:0005737">
    <property type="term" value="C:cytoplasm"/>
    <property type="evidence" value="ECO:0007669"/>
    <property type="project" value="TreeGrafter"/>
</dbReference>
<dbReference type="Gene3D" id="3.10.20.90">
    <property type="entry name" value="Phosphatidylinositol 3-kinase Catalytic Subunit, Chain A, domain 1"/>
    <property type="match status" value="1"/>
</dbReference>
<dbReference type="GO" id="GO:0030010">
    <property type="term" value="P:establishment of cell polarity"/>
    <property type="evidence" value="ECO:0007669"/>
    <property type="project" value="TreeGrafter"/>
</dbReference>